<gene>
    <name evidence="2" type="ORF">SAMN04487859_107103</name>
</gene>
<name>A0A1I5B798_9RHOB</name>
<organism evidence="2 3">
    <name type="scientific">Roseovarius lutimaris</name>
    <dbReference type="NCBI Taxonomy" id="1005928"/>
    <lineage>
        <taxon>Bacteria</taxon>
        <taxon>Pseudomonadati</taxon>
        <taxon>Pseudomonadota</taxon>
        <taxon>Alphaproteobacteria</taxon>
        <taxon>Rhodobacterales</taxon>
        <taxon>Roseobacteraceae</taxon>
        <taxon>Roseovarius</taxon>
    </lineage>
</organism>
<dbReference type="Proteomes" id="UP000198599">
    <property type="component" value="Unassembled WGS sequence"/>
</dbReference>
<dbReference type="OrthoDB" id="7871100at2"/>
<evidence type="ECO:0000313" key="2">
    <source>
        <dbReference type="EMBL" id="SFN70582.1"/>
    </source>
</evidence>
<evidence type="ECO:0000313" key="3">
    <source>
        <dbReference type="Proteomes" id="UP000198599"/>
    </source>
</evidence>
<reference evidence="3" key="1">
    <citation type="submission" date="2016-10" db="EMBL/GenBank/DDBJ databases">
        <authorList>
            <person name="Varghese N."/>
            <person name="Submissions S."/>
        </authorList>
    </citation>
    <scope>NUCLEOTIDE SEQUENCE [LARGE SCALE GENOMIC DNA]</scope>
    <source>
        <strain evidence="3">DSM 28463</strain>
    </source>
</reference>
<dbReference type="STRING" id="1005928.SAMN04487859_107103"/>
<protein>
    <submittedName>
        <fullName evidence="2">Uncharacterized protein</fullName>
    </submittedName>
</protein>
<dbReference type="RefSeq" id="WP_092836646.1">
    <property type="nucleotide sequence ID" value="NZ_FOVP01000007.1"/>
</dbReference>
<feature type="region of interest" description="Disordered" evidence="1">
    <location>
        <begin position="69"/>
        <end position="89"/>
    </location>
</feature>
<evidence type="ECO:0000256" key="1">
    <source>
        <dbReference type="SAM" id="MobiDB-lite"/>
    </source>
</evidence>
<sequence length="170" mass="18516">MSQINELEARITAALDRIAQGLEARQDNGAETAGDELATLKQQLEDEKLANAQLEERVRTLHDKLAAQEAANEQGRGEQAQAMRKLDSDLQSLRKANQQLRDNNQALREANQSGVAEPHLINKSMLAELEGLRATRAADRDEVEAVLAELGQVIGAAADPETPNSKTEEA</sequence>
<proteinExistence type="predicted"/>
<keyword evidence="3" id="KW-1185">Reference proteome</keyword>
<dbReference type="AlphaFoldDB" id="A0A1I5B798"/>
<dbReference type="EMBL" id="FOVP01000007">
    <property type="protein sequence ID" value="SFN70582.1"/>
    <property type="molecule type" value="Genomic_DNA"/>
</dbReference>
<accession>A0A1I5B798</accession>